<reference evidence="2 3" key="1">
    <citation type="submission" date="2015-06" db="EMBL/GenBank/DDBJ databases">
        <title>Genome sequence of Pseudoalteromonas carrageenovora.</title>
        <authorList>
            <person name="Xie B.-B."/>
            <person name="Rong J.-C."/>
            <person name="Qin Q.-L."/>
            <person name="Zhang Y.-Z."/>
        </authorList>
    </citation>
    <scope>NUCLEOTIDE SEQUENCE [LARGE SCALE GENOMIC DNA]</scope>
    <source>
        <strain evidence="2 3">IAM 12662</strain>
    </source>
</reference>
<evidence type="ECO:0000313" key="2">
    <source>
        <dbReference type="EMBL" id="MBE0380752.1"/>
    </source>
</evidence>
<protein>
    <recommendedName>
        <fullName evidence="4">Transposase</fullName>
    </recommendedName>
</protein>
<evidence type="ECO:0000256" key="1">
    <source>
        <dbReference type="SAM" id="Phobius"/>
    </source>
</evidence>
<keyword evidence="3" id="KW-1185">Reference proteome</keyword>
<name>A0ABR9EJL3_PSEVC</name>
<sequence>MRASLAKKLTNTKRYSLAILFNLIITFINVNRWLNVKRLIMLMS</sequence>
<feature type="transmembrane region" description="Helical" evidence="1">
    <location>
        <begin position="15"/>
        <end position="34"/>
    </location>
</feature>
<accession>A0ABR9EJL3</accession>
<keyword evidence="1" id="KW-0812">Transmembrane</keyword>
<comment type="caution">
    <text evidence="2">The sequence shown here is derived from an EMBL/GenBank/DDBJ whole genome shotgun (WGS) entry which is preliminary data.</text>
</comment>
<keyword evidence="1" id="KW-0472">Membrane</keyword>
<keyword evidence="1" id="KW-1133">Transmembrane helix</keyword>
<evidence type="ECO:0008006" key="4">
    <source>
        <dbReference type="Google" id="ProtNLM"/>
    </source>
</evidence>
<dbReference type="Proteomes" id="UP000615003">
    <property type="component" value="Unassembled WGS sequence"/>
</dbReference>
<proteinExistence type="predicted"/>
<organism evidence="2 3">
    <name type="scientific">Pseudoalteromonas carrageenovora IAM 12662</name>
    <dbReference type="NCBI Taxonomy" id="1314868"/>
    <lineage>
        <taxon>Bacteria</taxon>
        <taxon>Pseudomonadati</taxon>
        <taxon>Pseudomonadota</taxon>
        <taxon>Gammaproteobacteria</taxon>
        <taxon>Alteromonadales</taxon>
        <taxon>Pseudoalteromonadaceae</taxon>
        <taxon>Pseudoalteromonas</taxon>
    </lineage>
</organism>
<evidence type="ECO:0000313" key="3">
    <source>
        <dbReference type="Proteomes" id="UP000615003"/>
    </source>
</evidence>
<dbReference type="EMBL" id="AQGW01000013">
    <property type="protein sequence ID" value="MBE0380752.1"/>
    <property type="molecule type" value="Genomic_DNA"/>
</dbReference>
<gene>
    <name evidence="2" type="ORF">PCARR_a2415</name>
</gene>